<organism evidence="10">
    <name type="scientific">Thermodesulforhabdus norvegica</name>
    <dbReference type="NCBI Taxonomy" id="39841"/>
    <lineage>
        <taxon>Bacteria</taxon>
        <taxon>Pseudomonadati</taxon>
        <taxon>Thermodesulfobacteriota</taxon>
        <taxon>Syntrophobacteria</taxon>
        <taxon>Syntrophobacterales</taxon>
        <taxon>Thermodesulforhabdaceae</taxon>
        <taxon>Thermodesulforhabdus</taxon>
    </lineage>
</organism>
<evidence type="ECO:0000259" key="9">
    <source>
        <dbReference type="Pfam" id="PF02771"/>
    </source>
</evidence>
<evidence type="ECO:0000256" key="2">
    <source>
        <dbReference type="ARBA" id="ARBA00009347"/>
    </source>
</evidence>
<dbReference type="GO" id="GO:0050660">
    <property type="term" value="F:flavin adenine dinucleotide binding"/>
    <property type="evidence" value="ECO:0007669"/>
    <property type="project" value="InterPro"/>
</dbReference>
<dbReference type="Proteomes" id="UP000886355">
    <property type="component" value="Unassembled WGS sequence"/>
</dbReference>
<keyword evidence="5 6" id="KW-0274">FAD</keyword>
<keyword evidence="6" id="KW-0560">Oxidoreductase</keyword>
<dbReference type="EMBL" id="DQZW01000026">
    <property type="protein sequence ID" value="HDL89382.1"/>
    <property type="molecule type" value="Genomic_DNA"/>
</dbReference>
<evidence type="ECO:0000256" key="5">
    <source>
        <dbReference type="ARBA" id="ARBA00022827"/>
    </source>
</evidence>
<dbReference type="Pfam" id="PF02771">
    <property type="entry name" value="Acyl-CoA_dh_N"/>
    <property type="match status" value="1"/>
</dbReference>
<dbReference type="InterPro" id="IPR013786">
    <property type="entry name" value="AcylCoA_DH/ox_N"/>
</dbReference>
<feature type="domain" description="Acyl-CoA oxidase/dehydrogenase middle" evidence="8">
    <location>
        <begin position="161"/>
        <end position="263"/>
    </location>
</feature>
<feature type="domain" description="Acyl-CoA dehydrogenase/oxidase N-terminal" evidence="9">
    <location>
        <begin position="37"/>
        <end position="136"/>
    </location>
</feature>
<evidence type="ECO:0000256" key="6">
    <source>
        <dbReference type="RuleBase" id="RU362125"/>
    </source>
</evidence>
<dbReference type="GO" id="GO:0003995">
    <property type="term" value="F:acyl-CoA dehydrogenase activity"/>
    <property type="evidence" value="ECO:0007669"/>
    <property type="project" value="TreeGrafter"/>
</dbReference>
<dbReference type="AlphaFoldDB" id="A0A7C1AXM0"/>
<gene>
    <name evidence="10" type="ORF">ENG14_00585</name>
</gene>
<sequence>MLTSSEIKKLCEREPKFDDMICSLRAISKQPKKIYSETKEVVALARKFNNEVVRPYVTELDRRVQEDPDFLPHEFVKEANRWGLYTLWMPMIFGGKGYKLPSFSYFIEEIASVCTAMANLVGVHYLGVATLIATWNTRIIHQIFREVVEGEKNDKPCLISLALTEPGAGTDVEETDLMDRGNIACHARKVDGGYQVNGSKVFISNGHLSTWHMLFSFADLEKPSSNLVMLAVKSGLKGFSLGRKERKMGQKGCPASELLFDDCFVADENVCFDPEQGRRLSRSQTETTMQLIDYVFSASRAGVGAFGTGVARGAFESALNFAAETEVAGKLLINHEWAQCLLSQMHRNVLVSRYAYVESNYANGMDGMFKLLQVKPTYYLTRYTPSVVLKKVVTPLIGSRLGTWLMRKIHCDRQTKEEIERTSGLGSLAKFTGTDAGVKNGQLALDLMGQAGLRQDQIAEKHLRDAKLMQIYEGTNQLNRLNLFKCLTARNFPQVNMFTD</sequence>
<comment type="subunit">
    <text evidence="3">Homotetramer.</text>
</comment>
<dbReference type="InterPro" id="IPR009075">
    <property type="entry name" value="AcylCo_DH/oxidase_C"/>
</dbReference>
<evidence type="ECO:0000313" key="10">
    <source>
        <dbReference type="EMBL" id="HDL89382.1"/>
    </source>
</evidence>
<dbReference type="Pfam" id="PF02770">
    <property type="entry name" value="Acyl-CoA_dh_M"/>
    <property type="match status" value="1"/>
</dbReference>
<comment type="similarity">
    <text evidence="2 6">Belongs to the acyl-CoA dehydrogenase family.</text>
</comment>
<feature type="domain" description="Acyl-CoA dehydrogenase/oxidase C-terminal" evidence="7">
    <location>
        <begin position="292"/>
        <end position="355"/>
    </location>
</feature>
<dbReference type="InterPro" id="IPR009100">
    <property type="entry name" value="AcylCoA_DH/oxidase_NM_dom_sf"/>
</dbReference>
<comment type="caution">
    <text evidence="10">The sequence shown here is derived from an EMBL/GenBank/DDBJ whole genome shotgun (WGS) entry which is preliminary data.</text>
</comment>
<dbReference type="Gene3D" id="2.40.110.10">
    <property type="entry name" value="Butyryl-CoA Dehydrogenase, subunit A, domain 2"/>
    <property type="match status" value="1"/>
</dbReference>
<dbReference type="SUPFAM" id="SSF56645">
    <property type="entry name" value="Acyl-CoA dehydrogenase NM domain-like"/>
    <property type="match status" value="1"/>
</dbReference>
<evidence type="ECO:0000256" key="1">
    <source>
        <dbReference type="ARBA" id="ARBA00001974"/>
    </source>
</evidence>
<dbReference type="InterPro" id="IPR036250">
    <property type="entry name" value="AcylCo_DH-like_C"/>
</dbReference>
<proteinExistence type="inferred from homology"/>
<evidence type="ECO:0000259" key="8">
    <source>
        <dbReference type="Pfam" id="PF02770"/>
    </source>
</evidence>
<dbReference type="PANTHER" id="PTHR43884">
    <property type="entry name" value="ACYL-COA DEHYDROGENASE"/>
    <property type="match status" value="1"/>
</dbReference>
<reference evidence="10" key="1">
    <citation type="journal article" date="2020" name="mSystems">
        <title>Genome- and Community-Level Interaction Insights into Carbon Utilization and Element Cycling Functions of Hydrothermarchaeota in Hydrothermal Sediment.</title>
        <authorList>
            <person name="Zhou Z."/>
            <person name="Liu Y."/>
            <person name="Xu W."/>
            <person name="Pan J."/>
            <person name="Luo Z.H."/>
            <person name="Li M."/>
        </authorList>
    </citation>
    <scope>NUCLEOTIDE SEQUENCE [LARGE SCALE GENOMIC DNA]</scope>
    <source>
        <strain evidence="10">HyVt-19</strain>
    </source>
</reference>
<evidence type="ECO:0000256" key="3">
    <source>
        <dbReference type="ARBA" id="ARBA00011881"/>
    </source>
</evidence>
<dbReference type="Gene3D" id="1.20.140.10">
    <property type="entry name" value="Butyryl-CoA Dehydrogenase, subunit A, domain 3"/>
    <property type="match status" value="1"/>
</dbReference>
<name>A0A7C1AXM0_9BACT</name>
<dbReference type="InterPro" id="IPR037069">
    <property type="entry name" value="AcylCoA_DH/ox_N_sf"/>
</dbReference>
<evidence type="ECO:0000256" key="4">
    <source>
        <dbReference type="ARBA" id="ARBA00022630"/>
    </source>
</evidence>
<dbReference type="PANTHER" id="PTHR43884:SF12">
    <property type="entry name" value="ISOVALERYL-COA DEHYDROGENASE, MITOCHONDRIAL-RELATED"/>
    <property type="match status" value="1"/>
</dbReference>
<dbReference type="SUPFAM" id="SSF47203">
    <property type="entry name" value="Acyl-CoA dehydrogenase C-terminal domain-like"/>
    <property type="match status" value="1"/>
</dbReference>
<dbReference type="Pfam" id="PF00441">
    <property type="entry name" value="Acyl-CoA_dh_1"/>
    <property type="match status" value="2"/>
</dbReference>
<dbReference type="InterPro" id="IPR046373">
    <property type="entry name" value="Acyl-CoA_Oxase/DH_mid-dom_sf"/>
</dbReference>
<comment type="cofactor">
    <cofactor evidence="1 6">
        <name>FAD</name>
        <dbReference type="ChEBI" id="CHEBI:57692"/>
    </cofactor>
</comment>
<keyword evidence="4 6" id="KW-0285">Flavoprotein</keyword>
<dbReference type="Gene3D" id="1.10.540.10">
    <property type="entry name" value="Acyl-CoA dehydrogenase/oxidase, N-terminal domain"/>
    <property type="match status" value="1"/>
</dbReference>
<feature type="domain" description="Acyl-CoA dehydrogenase/oxidase C-terminal" evidence="7">
    <location>
        <begin position="420"/>
        <end position="483"/>
    </location>
</feature>
<accession>A0A7C1AXM0</accession>
<dbReference type="InterPro" id="IPR006091">
    <property type="entry name" value="Acyl-CoA_Oxase/DH_mid-dom"/>
</dbReference>
<protein>
    <submittedName>
        <fullName evidence="10">Acyl-CoA dehydrogenase</fullName>
    </submittedName>
</protein>
<evidence type="ECO:0000259" key="7">
    <source>
        <dbReference type="Pfam" id="PF00441"/>
    </source>
</evidence>